<dbReference type="Pfam" id="PF02518">
    <property type="entry name" value="HATPase_c"/>
    <property type="match status" value="1"/>
</dbReference>
<accession>A0ABP8EIU4</accession>
<evidence type="ECO:0000256" key="4">
    <source>
        <dbReference type="ARBA" id="ARBA00022679"/>
    </source>
</evidence>
<feature type="transmembrane region" description="Helical" evidence="10">
    <location>
        <begin position="90"/>
        <end position="108"/>
    </location>
</feature>
<evidence type="ECO:0000313" key="13">
    <source>
        <dbReference type="EMBL" id="GAA4283864.1"/>
    </source>
</evidence>
<proteinExistence type="predicted"/>
<keyword evidence="3" id="KW-0597">Phosphoprotein</keyword>
<dbReference type="Proteomes" id="UP001501586">
    <property type="component" value="Unassembled WGS sequence"/>
</dbReference>
<feature type="transmembrane region" description="Helical" evidence="10">
    <location>
        <begin position="114"/>
        <end position="133"/>
    </location>
</feature>
<keyword evidence="10" id="KW-0472">Membrane</keyword>
<feature type="domain" description="Histidine kinase/HSP90-like ATPase" evidence="11">
    <location>
        <begin position="336"/>
        <end position="424"/>
    </location>
</feature>
<sequence>MCIAPGGARQSRFGLIVVQLSRLFDRFLPPDRRLNPEALAWVAVLLAAIAMLAVESSIAVQVYGASVASAFLVTLVHAGALPLSMLRTSLGGVFSVLACGVLPLLGTYTPGAPWPWMVPVMITQILIIFVIGLRAHWRTALATLIASIAVSIAAALFGHTRHPESSPDSSIVNIVVFACIAGGVYVAAVIIRQWQEISSQLLQEKENTATEHSKRIVVEEKARIARELHDIIAHSMSIINIQASSAPYRHPETSSEVQKEFADISGSARQALGEMRRLLDVLRSDREDQQLSPQPKLPEIENLVHQAQQAGVRVRLEWSGDRIDGTLRDSTSLAGYRIVQEALSNAIRHARDSQVRIEVHNAGTAIRITAVNTAGRGPVEPVEQGVRRHHGLIGMRERAVSVGGEVRTGKTVDGGFEVQAVLPLGSAGSPPERRAEQHAAEDEDRL</sequence>
<feature type="region of interest" description="Disordered" evidence="9">
    <location>
        <begin position="422"/>
        <end position="446"/>
    </location>
</feature>
<feature type="domain" description="Signal transduction histidine kinase subgroup 3 dimerisation and phosphoacceptor" evidence="12">
    <location>
        <begin position="220"/>
        <end position="285"/>
    </location>
</feature>
<feature type="transmembrane region" description="Helical" evidence="10">
    <location>
        <begin position="171"/>
        <end position="191"/>
    </location>
</feature>
<dbReference type="CDD" id="cd16917">
    <property type="entry name" value="HATPase_UhpB-NarQ-NarX-like"/>
    <property type="match status" value="1"/>
</dbReference>
<dbReference type="SUPFAM" id="SSF55874">
    <property type="entry name" value="ATPase domain of HSP90 chaperone/DNA topoisomerase II/histidine kinase"/>
    <property type="match status" value="1"/>
</dbReference>
<dbReference type="PANTHER" id="PTHR24421:SF10">
    <property type="entry name" value="NITRATE_NITRITE SENSOR PROTEIN NARQ"/>
    <property type="match status" value="1"/>
</dbReference>
<dbReference type="EC" id="2.7.13.3" evidence="2"/>
<name>A0ABP8EIU4_9MICO</name>
<evidence type="ECO:0000256" key="6">
    <source>
        <dbReference type="ARBA" id="ARBA00022777"/>
    </source>
</evidence>
<dbReference type="InterPro" id="IPR050482">
    <property type="entry name" value="Sensor_HK_TwoCompSys"/>
</dbReference>
<keyword evidence="10" id="KW-0812">Transmembrane</keyword>
<evidence type="ECO:0000256" key="8">
    <source>
        <dbReference type="ARBA" id="ARBA00023012"/>
    </source>
</evidence>
<keyword evidence="7" id="KW-0067">ATP-binding</keyword>
<dbReference type="Pfam" id="PF07730">
    <property type="entry name" value="HisKA_3"/>
    <property type="match status" value="1"/>
</dbReference>
<dbReference type="EMBL" id="BAABAZ010000005">
    <property type="protein sequence ID" value="GAA4283864.1"/>
    <property type="molecule type" value="Genomic_DNA"/>
</dbReference>
<dbReference type="PANTHER" id="PTHR24421">
    <property type="entry name" value="NITRATE/NITRITE SENSOR PROTEIN NARX-RELATED"/>
    <property type="match status" value="1"/>
</dbReference>
<dbReference type="InterPro" id="IPR036890">
    <property type="entry name" value="HATPase_C_sf"/>
</dbReference>
<keyword evidence="8" id="KW-0902">Two-component regulatory system</keyword>
<feature type="transmembrane region" description="Helical" evidence="10">
    <location>
        <begin position="140"/>
        <end position="159"/>
    </location>
</feature>
<evidence type="ECO:0000256" key="5">
    <source>
        <dbReference type="ARBA" id="ARBA00022741"/>
    </source>
</evidence>
<feature type="compositionally biased region" description="Basic and acidic residues" evidence="9">
    <location>
        <begin position="431"/>
        <end position="446"/>
    </location>
</feature>
<keyword evidence="6" id="KW-0418">Kinase</keyword>
<evidence type="ECO:0000256" key="9">
    <source>
        <dbReference type="SAM" id="MobiDB-lite"/>
    </source>
</evidence>
<dbReference type="InterPro" id="IPR003594">
    <property type="entry name" value="HATPase_dom"/>
</dbReference>
<evidence type="ECO:0000259" key="12">
    <source>
        <dbReference type="Pfam" id="PF07730"/>
    </source>
</evidence>
<reference evidence="14" key="1">
    <citation type="journal article" date="2019" name="Int. J. Syst. Evol. Microbiol.">
        <title>The Global Catalogue of Microorganisms (GCM) 10K type strain sequencing project: providing services to taxonomists for standard genome sequencing and annotation.</title>
        <authorList>
            <consortium name="The Broad Institute Genomics Platform"/>
            <consortium name="The Broad Institute Genome Sequencing Center for Infectious Disease"/>
            <person name="Wu L."/>
            <person name="Ma J."/>
        </authorList>
    </citation>
    <scope>NUCLEOTIDE SEQUENCE [LARGE SCALE GENOMIC DNA]</scope>
    <source>
        <strain evidence="14">JCM 17458</strain>
    </source>
</reference>
<dbReference type="InterPro" id="IPR011712">
    <property type="entry name" value="Sig_transdc_His_kin_sub3_dim/P"/>
</dbReference>
<evidence type="ECO:0000256" key="7">
    <source>
        <dbReference type="ARBA" id="ARBA00022840"/>
    </source>
</evidence>
<feature type="transmembrane region" description="Helical" evidence="10">
    <location>
        <begin position="38"/>
        <end position="54"/>
    </location>
</feature>
<feature type="transmembrane region" description="Helical" evidence="10">
    <location>
        <begin position="60"/>
        <end position="83"/>
    </location>
</feature>
<dbReference type="RefSeq" id="WP_236863944.1">
    <property type="nucleotide sequence ID" value="NZ_BAABAZ010000005.1"/>
</dbReference>
<keyword evidence="4" id="KW-0808">Transferase</keyword>
<evidence type="ECO:0000256" key="10">
    <source>
        <dbReference type="SAM" id="Phobius"/>
    </source>
</evidence>
<keyword evidence="10" id="KW-1133">Transmembrane helix</keyword>
<evidence type="ECO:0000259" key="11">
    <source>
        <dbReference type="Pfam" id="PF02518"/>
    </source>
</evidence>
<keyword evidence="14" id="KW-1185">Reference proteome</keyword>
<dbReference type="Gene3D" id="1.20.5.1930">
    <property type="match status" value="1"/>
</dbReference>
<evidence type="ECO:0000256" key="3">
    <source>
        <dbReference type="ARBA" id="ARBA00022553"/>
    </source>
</evidence>
<evidence type="ECO:0000313" key="14">
    <source>
        <dbReference type="Proteomes" id="UP001501586"/>
    </source>
</evidence>
<keyword evidence="5" id="KW-0547">Nucleotide-binding</keyword>
<comment type="catalytic activity">
    <reaction evidence="1">
        <text>ATP + protein L-histidine = ADP + protein N-phospho-L-histidine.</text>
        <dbReference type="EC" id="2.7.13.3"/>
    </reaction>
</comment>
<evidence type="ECO:0000256" key="2">
    <source>
        <dbReference type="ARBA" id="ARBA00012438"/>
    </source>
</evidence>
<protein>
    <recommendedName>
        <fullName evidence="2">histidine kinase</fullName>
        <ecNumber evidence="2">2.7.13.3</ecNumber>
    </recommendedName>
</protein>
<gene>
    <name evidence="13" type="ORF">GCM10022261_13950</name>
</gene>
<evidence type="ECO:0000256" key="1">
    <source>
        <dbReference type="ARBA" id="ARBA00000085"/>
    </source>
</evidence>
<organism evidence="13 14">
    <name type="scientific">Brevibacterium daeguense</name>
    <dbReference type="NCBI Taxonomy" id="909936"/>
    <lineage>
        <taxon>Bacteria</taxon>
        <taxon>Bacillati</taxon>
        <taxon>Actinomycetota</taxon>
        <taxon>Actinomycetes</taxon>
        <taxon>Micrococcales</taxon>
        <taxon>Brevibacteriaceae</taxon>
        <taxon>Brevibacterium</taxon>
    </lineage>
</organism>
<comment type="caution">
    <text evidence="13">The sequence shown here is derived from an EMBL/GenBank/DDBJ whole genome shotgun (WGS) entry which is preliminary data.</text>
</comment>
<dbReference type="Gene3D" id="3.30.565.10">
    <property type="entry name" value="Histidine kinase-like ATPase, C-terminal domain"/>
    <property type="match status" value="1"/>
</dbReference>